<reference evidence="1" key="1">
    <citation type="submission" date="2013-10" db="EMBL/GenBank/DDBJ databases">
        <title>Draft genome sequence of Clostridium botulinum type B strain Osaka05.</title>
        <authorList>
            <person name="Sakaguchi Y."/>
            <person name="Hosomi K."/>
            <person name="Uchiyama J."/>
            <person name="Ogura Y."/>
            <person name="Sakaguchi M."/>
            <person name="Kohda T."/>
            <person name="Mukamoto M."/>
            <person name="Misawa N."/>
            <person name="Matsuzaki S."/>
            <person name="Hayashi T."/>
            <person name="Kozaki S."/>
        </authorList>
    </citation>
    <scope>NUCLEOTIDE SEQUENCE</scope>
    <source>
        <strain evidence="1">Osaka05</strain>
    </source>
</reference>
<evidence type="ECO:0000313" key="1">
    <source>
        <dbReference type="EMBL" id="BAO04964.1"/>
    </source>
</evidence>
<protein>
    <submittedName>
        <fullName evidence="1">YD repeat (Two copies)</fullName>
    </submittedName>
</protein>
<proteinExistence type="predicted"/>
<dbReference type="Proteomes" id="UP000054164">
    <property type="component" value="Unassembled WGS sequence"/>
</dbReference>
<dbReference type="HOGENOM" id="CLU_2080658_0_0_9"/>
<dbReference type="AlphaFoldDB" id="A0A060N9L9"/>
<gene>
    <name evidence="1" type="ORF">CBO05P1_245</name>
</gene>
<organism evidence="1">
    <name type="scientific">Clostridium botulinum B str. Osaka05</name>
    <dbReference type="NCBI Taxonomy" id="1407017"/>
    <lineage>
        <taxon>Bacteria</taxon>
        <taxon>Bacillati</taxon>
        <taxon>Bacillota</taxon>
        <taxon>Clostridia</taxon>
        <taxon>Eubacteriales</taxon>
        <taxon>Clostridiaceae</taxon>
        <taxon>Clostridium</taxon>
    </lineage>
</organism>
<sequence length="117" mass="14114">MSTNKTKQNLRYKKTSERLNKKVRYDGLSKDEIKYIKSKERYEQIEKDLNNFWTTAPRKQNNSVDWESMSESELDYFDYIYKESKKLFKVLSKLENKIDVDKTLNIFLQLNCNSASY</sequence>
<dbReference type="RefSeq" id="WP_030032057.1">
    <property type="nucleotide sequence ID" value="NZ_BA000058.1"/>
</dbReference>
<dbReference type="EMBL" id="BA000058">
    <property type="protein sequence ID" value="BAO04964.1"/>
    <property type="molecule type" value="Genomic_DNA"/>
</dbReference>
<accession>A0A060N9L9</accession>
<name>A0A060N9L9_CLOBO</name>